<keyword evidence="2" id="KW-0521">NADP</keyword>
<evidence type="ECO:0000313" key="7">
    <source>
        <dbReference type="Proteomes" id="UP000002630"/>
    </source>
</evidence>
<accession>D8LE35</accession>
<dbReference type="Proteomes" id="UP000002630">
    <property type="component" value="Linkage Group LG03"/>
</dbReference>
<dbReference type="InterPro" id="IPR050765">
    <property type="entry name" value="Riboflavin_Biosynth_HTPR"/>
</dbReference>
<dbReference type="InParanoid" id="D8LE35"/>
<keyword evidence="3" id="KW-0560">Oxidoreductase</keyword>
<evidence type="ECO:0000313" key="6">
    <source>
        <dbReference type="EMBL" id="CBN78552.1"/>
    </source>
</evidence>
<dbReference type="AlphaFoldDB" id="D8LE35"/>
<dbReference type="SUPFAM" id="SSF53597">
    <property type="entry name" value="Dihydrofolate reductase-like"/>
    <property type="match status" value="1"/>
</dbReference>
<dbReference type="Pfam" id="PF01872">
    <property type="entry name" value="RibD_C"/>
    <property type="match status" value="1"/>
</dbReference>
<evidence type="ECO:0000256" key="3">
    <source>
        <dbReference type="ARBA" id="ARBA00023002"/>
    </source>
</evidence>
<keyword evidence="7" id="KW-1185">Reference proteome</keyword>
<dbReference type="PANTHER" id="PTHR38011">
    <property type="entry name" value="DIHYDROFOLATE REDUCTASE FAMILY PROTEIN (AFU_ORTHOLOGUE AFUA_8G06820)"/>
    <property type="match status" value="1"/>
</dbReference>
<dbReference type="InterPro" id="IPR024072">
    <property type="entry name" value="DHFR-like_dom_sf"/>
</dbReference>
<dbReference type="GO" id="GO:0008703">
    <property type="term" value="F:5-amino-6-(5-phosphoribosylamino)uracil reductase activity"/>
    <property type="evidence" value="ECO:0007669"/>
    <property type="project" value="InterPro"/>
</dbReference>
<evidence type="ECO:0000259" key="5">
    <source>
        <dbReference type="Pfam" id="PF01872"/>
    </source>
</evidence>
<feature type="region of interest" description="Disordered" evidence="4">
    <location>
        <begin position="24"/>
        <end position="60"/>
    </location>
</feature>
<sequence length="258" mass="27488">MTHGLRSIHDGILVGAGTVRQDNPRLNIRHWPPASCGDGGRGTTSSEEEEEDAFDQARGSDAIGRGEKETAAPRAVVLAGNLSQLPRSMRLGGAVVFTDLSSPDAWRWLAEWAQRSREGSEDRAANDFVIVHSPLQADGRCDVGDCLEKLYSMGFRSLMVEGGATVISSFLRGCGEEMARDEEFGRNPDGQLVDRVVVTIAPMFLQGYNVLATEGNACGARTTSPGAGFPLPLLDVGFVRLGQDLVVVGAPACCQGAR</sequence>
<dbReference type="InterPro" id="IPR002734">
    <property type="entry name" value="RibDG_C"/>
</dbReference>
<dbReference type="EMBL" id="FN647931">
    <property type="protein sequence ID" value="CBN78552.1"/>
    <property type="molecule type" value="Genomic_DNA"/>
</dbReference>
<evidence type="ECO:0000256" key="2">
    <source>
        <dbReference type="ARBA" id="ARBA00022857"/>
    </source>
</evidence>
<feature type="domain" description="Bacterial bifunctional deaminase-reductase C-terminal" evidence="5">
    <location>
        <begin position="2"/>
        <end position="172"/>
    </location>
</feature>
<comment type="pathway">
    <text evidence="1">Cofactor biosynthesis; riboflavin biosynthesis.</text>
</comment>
<evidence type="ECO:0000256" key="4">
    <source>
        <dbReference type="SAM" id="MobiDB-lite"/>
    </source>
</evidence>
<protein>
    <recommendedName>
        <fullName evidence="5">Bacterial bifunctional deaminase-reductase C-terminal domain-containing protein</fullName>
    </recommendedName>
</protein>
<dbReference type="PANTHER" id="PTHR38011:SF7">
    <property type="entry name" value="2,5-DIAMINO-6-RIBOSYLAMINO-4(3H)-PYRIMIDINONE 5'-PHOSPHATE REDUCTASE"/>
    <property type="match status" value="1"/>
</dbReference>
<proteinExistence type="predicted"/>
<dbReference type="Gene3D" id="3.40.430.10">
    <property type="entry name" value="Dihydrofolate Reductase, subunit A"/>
    <property type="match status" value="1"/>
</dbReference>
<organism evidence="6 7">
    <name type="scientific">Ectocarpus siliculosus</name>
    <name type="common">Brown alga</name>
    <name type="synonym">Conferva siliculosa</name>
    <dbReference type="NCBI Taxonomy" id="2880"/>
    <lineage>
        <taxon>Eukaryota</taxon>
        <taxon>Sar</taxon>
        <taxon>Stramenopiles</taxon>
        <taxon>Ochrophyta</taxon>
        <taxon>PX clade</taxon>
        <taxon>Phaeophyceae</taxon>
        <taxon>Ectocarpales</taxon>
        <taxon>Ectocarpaceae</taxon>
        <taxon>Ectocarpus</taxon>
    </lineage>
</organism>
<reference evidence="6 7" key="1">
    <citation type="journal article" date="2010" name="Nature">
        <title>The Ectocarpus genome and the independent evolution of multicellularity in brown algae.</title>
        <authorList>
            <person name="Cock J.M."/>
            <person name="Sterck L."/>
            <person name="Rouze P."/>
            <person name="Scornet D."/>
            <person name="Allen A.E."/>
            <person name="Amoutzias G."/>
            <person name="Anthouard V."/>
            <person name="Artiguenave F."/>
            <person name="Aury J.M."/>
            <person name="Badger J.H."/>
            <person name="Beszteri B."/>
            <person name="Billiau K."/>
            <person name="Bonnet E."/>
            <person name="Bothwell J.H."/>
            <person name="Bowler C."/>
            <person name="Boyen C."/>
            <person name="Brownlee C."/>
            <person name="Carrano C.J."/>
            <person name="Charrier B."/>
            <person name="Cho G.Y."/>
            <person name="Coelho S.M."/>
            <person name="Collen J."/>
            <person name="Corre E."/>
            <person name="Da Silva C."/>
            <person name="Delage L."/>
            <person name="Delaroque N."/>
            <person name="Dittami S.M."/>
            <person name="Doulbeau S."/>
            <person name="Elias M."/>
            <person name="Farnham G."/>
            <person name="Gachon C.M."/>
            <person name="Gschloessl B."/>
            <person name="Heesch S."/>
            <person name="Jabbari K."/>
            <person name="Jubin C."/>
            <person name="Kawai H."/>
            <person name="Kimura K."/>
            <person name="Kloareg B."/>
            <person name="Kupper F.C."/>
            <person name="Lang D."/>
            <person name="Le Bail A."/>
            <person name="Leblanc C."/>
            <person name="Lerouge P."/>
            <person name="Lohr M."/>
            <person name="Lopez P.J."/>
            <person name="Martens C."/>
            <person name="Maumus F."/>
            <person name="Michel G."/>
            <person name="Miranda-Saavedra D."/>
            <person name="Morales J."/>
            <person name="Moreau H."/>
            <person name="Motomura T."/>
            <person name="Nagasato C."/>
            <person name="Napoli C.A."/>
            <person name="Nelson D.R."/>
            <person name="Nyvall-Collen P."/>
            <person name="Peters A.F."/>
            <person name="Pommier C."/>
            <person name="Potin P."/>
            <person name="Poulain J."/>
            <person name="Quesneville H."/>
            <person name="Read B."/>
            <person name="Rensing S.A."/>
            <person name="Ritter A."/>
            <person name="Rousvoal S."/>
            <person name="Samanta M."/>
            <person name="Samson G."/>
            <person name="Schroeder D.C."/>
            <person name="Segurens B."/>
            <person name="Strittmatter M."/>
            <person name="Tonon T."/>
            <person name="Tregear J.W."/>
            <person name="Valentin K."/>
            <person name="von Dassow P."/>
            <person name="Yamagishi T."/>
            <person name="Van de Peer Y."/>
            <person name="Wincker P."/>
        </authorList>
    </citation>
    <scope>NUCLEOTIDE SEQUENCE [LARGE SCALE GENOMIC DNA]</scope>
    <source>
        <strain evidence="7">Ec32 / CCAP1310/4</strain>
    </source>
</reference>
<gene>
    <name evidence="6" type="ORF">Esi_0129_0055</name>
</gene>
<dbReference type="GO" id="GO:0009231">
    <property type="term" value="P:riboflavin biosynthetic process"/>
    <property type="evidence" value="ECO:0007669"/>
    <property type="project" value="InterPro"/>
</dbReference>
<dbReference type="OrthoDB" id="5432at2759"/>
<dbReference type="EMBL" id="FN649728">
    <property type="protein sequence ID" value="CBN78552.1"/>
    <property type="molecule type" value="Genomic_DNA"/>
</dbReference>
<dbReference type="STRING" id="2880.D8LE35"/>
<name>D8LE35_ECTSI</name>
<evidence type="ECO:0000256" key="1">
    <source>
        <dbReference type="ARBA" id="ARBA00005104"/>
    </source>
</evidence>